<dbReference type="Proteomes" id="UP000317835">
    <property type="component" value="Chromosome"/>
</dbReference>
<dbReference type="AlphaFoldDB" id="A0A518HA61"/>
<dbReference type="GO" id="GO:0018467">
    <property type="term" value="F:formaldehyde dehydrogenase (NAD+) activity"/>
    <property type="evidence" value="ECO:0007669"/>
    <property type="project" value="UniProtKB-EC"/>
</dbReference>
<keyword evidence="3 5" id="KW-0862">Zinc</keyword>
<dbReference type="KEGG" id="tpla:ElP_56910"/>
<keyword evidence="9" id="KW-1185">Reference proteome</keyword>
<accession>A0A518HA61</accession>
<evidence type="ECO:0000256" key="1">
    <source>
        <dbReference type="ARBA" id="ARBA00001947"/>
    </source>
</evidence>
<dbReference type="EC" id="1.2.1.46" evidence="8"/>
<sequence length="406" mass="43022">MKAVVFHGIGDIRLDDVPEPKIEQPTDAIVRLTASAICGTDLHMVRGTMPGMVPGTILGHEGVGVIEEVGSSVTGFEVGDRVVIPSTICCGHCSYCTSGYHSQCDNANPNGKTAGTAFFGGPAPTGPFNGLQAEFARVPLADPSLVKLPQELTDDQAILLSDIFPTGYFGADVAEIKPGDTVCVFGCGPVGLFTIVSAKLMGAGRIFAVDTLPDRLEKARELGAETIDFNAEHPVEKIKDLTGGIGVLRAIDAVGVDAYRPEGGPAYAESRAMKGQFKEEQKEVLLEGSGATWGGHWVPGDAPSQVVTWAVQALAKAGTLSIIGVYPETMTRFPIGNAMMKNLTIQMGNCPHRKYVPKTIEAVVAGKVDPLMVLTEVEPMTDAISAYKAFDRRKAGWVKVELKPGR</sequence>
<organism evidence="8 9">
    <name type="scientific">Tautonia plasticadhaerens</name>
    <dbReference type="NCBI Taxonomy" id="2527974"/>
    <lineage>
        <taxon>Bacteria</taxon>
        <taxon>Pseudomonadati</taxon>
        <taxon>Planctomycetota</taxon>
        <taxon>Planctomycetia</taxon>
        <taxon>Isosphaerales</taxon>
        <taxon>Isosphaeraceae</taxon>
        <taxon>Tautonia</taxon>
    </lineage>
</organism>
<dbReference type="InterPro" id="IPR011032">
    <property type="entry name" value="GroES-like_sf"/>
</dbReference>
<evidence type="ECO:0000256" key="5">
    <source>
        <dbReference type="RuleBase" id="RU361277"/>
    </source>
</evidence>
<dbReference type="Gene3D" id="3.90.180.10">
    <property type="entry name" value="Medium-chain alcohol dehydrogenases, catalytic domain"/>
    <property type="match status" value="1"/>
</dbReference>
<comment type="cofactor">
    <cofactor evidence="1 5">
        <name>Zn(2+)</name>
        <dbReference type="ChEBI" id="CHEBI:29105"/>
    </cofactor>
</comment>
<evidence type="ECO:0000313" key="8">
    <source>
        <dbReference type="EMBL" id="QDV37745.1"/>
    </source>
</evidence>
<dbReference type="OrthoDB" id="239596at2"/>
<dbReference type="PROSITE" id="PS00059">
    <property type="entry name" value="ADH_ZINC"/>
    <property type="match status" value="1"/>
</dbReference>
<dbReference type="Gene3D" id="3.40.50.720">
    <property type="entry name" value="NAD(P)-binding Rossmann-like Domain"/>
    <property type="match status" value="1"/>
</dbReference>
<proteinExistence type="inferred from homology"/>
<dbReference type="RefSeq" id="WP_145275770.1">
    <property type="nucleotide sequence ID" value="NZ_CP036426.1"/>
</dbReference>
<dbReference type="PANTHER" id="PTHR42813:SF7">
    <property type="entry name" value="ALCOHOL DEHYDROGENASE (ZN-DEPENDENT)-RELATED"/>
    <property type="match status" value="1"/>
</dbReference>
<dbReference type="Pfam" id="PF00107">
    <property type="entry name" value="ADH_zinc_N"/>
    <property type="match status" value="1"/>
</dbReference>
<dbReference type="SUPFAM" id="SSF51735">
    <property type="entry name" value="NAD(P)-binding Rossmann-fold domains"/>
    <property type="match status" value="1"/>
</dbReference>
<feature type="domain" description="Alcohol dehydrogenase-like C-terminal" evidence="6">
    <location>
        <begin position="189"/>
        <end position="257"/>
    </location>
</feature>
<dbReference type="PANTHER" id="PTHR42813">
    <property type="entry name" value="ZINC-TYPE ALCOHOL DEHYDROGENASE-LIKE"/>
    <property type="match status" value="1"/>
</dbReference>
<gene>
    <name evidence="8" type="primary">fdhA</name>
    <name evidence="8" type="ORF">ElP_56910</name>
</gene>
<dbReference type="EMBL" id="CP036426">
    <property type="protein sequence ID" value="QDV37745.1"/>
    <property type="molecule type" value="Genomic_DNA"/>
</dbReference>
<evidence type="ECO:0000256" key="2">
    <source>
        <dbReference type="ARBA" id="ARBA00022723"/>
    </source>
</evidence>
<comment type="similarity">
    <text evidence="5">Belongs to the zinc-containing alcohol dehydrogenase family.</text>
</comment>
<evidence type="ECO:0000256" key="3">
    <source>
        <dbReference type="ARBA" id="ARBA00022833"/>
    </source>
</evidence>
<dbReference type="InterPro" id="IPR013149">
    <property type="entry name" value="ADH-like_C"/>
</dbReference>
<evidence type="ECO:0000259" key="6">
    <source>
        <dbReference type="Pfam" id="PF00107"/>
    </source>
</evidence>
<evidence type="ECO:0000256" key="4">
    <source>
        <dbReference type="ARBA" id="ARBA00023002"/>
    </source>
</evidence>
<dbReference type="InterPro" id="IPR002328">
    <property type="entry name" value="ADH_Zn_CS"/>
</dbReference>
<dbReference type="GO" id="GO:0008270">
    <property type="term" value="F:zinc ion binding"/>
    <property type="evidence" value="ECO:0007669"/>
    <property type="project" value="InterPro"/>
</dbReference>
<name>A0A518HA61_9BACT</name>
<reference evidence="8 9" key="1">
    <citation type="submission" date="2019-02" db="EMBL/GenBank/DDBJ databases">
        <title>Deep-cultivation of Planctomycetes and their phenomic and genomic characterization uncovers novel biology.</title>
        <authorList>
            <person name="Wiegand S."/>
            <person name="Jogler M."/>
            <person name="Boedeker C."/>
            <person name="Pinto D."/>
            <person name="Vollmers J."/>
            <person name="Rivas-Marin E."/>
            <person name="Kohn T."/>
            <person name="Peeters S.H."/>
            <person name="Heuer A."/>
            <person name="Rast P."/>
            <person name="Oberbeckmann S."/>
            <person name="Bunk B."/>
            <person name="Jeske O."/>
            <person name="Meyerdierks A."/>
            <person name="Storesund J.E."/>
            <person name="Kallscheuer N."/>
            <person name="Luecker S."/>
            <person name="Lage O.M."/>
            <person name="Pohl T."/>
            <person name="Merkel B.J."/>
            <person name="Hornburger P."/>
            <person name="Mueller R.-W."/>
            <person name="Bruemmer F."/>
            <person name="Labrenz M."/>
            <person name="Spormann A.M."/>
            <person name="Op den Camp H."/>
            <person name="Overmann J."/>
            <person name="Amann R."/>
            <person name="Jetten M.S.M."/>
            <person name="Mascher T."/>
            <person name="Medema M.H."/>
            <person name="Devos D.P."/>
            <person name="Kaster A.-K."/>
            <person name="Ovreas L."/>
            <person name="Rohde M."/>
            <person name="Galperin M.Y."/>
            <person name="Jogler C."/>
        </authorList>
    </citation>
    <scope>NUCLEOTIDE SEQUENCE [LARGE SCALE GENOMIC DNA]</scope>
    <source>
        <strain evidence="8 9">ElP</strain>
    </source>
</reference>
<protein>
    <submittedName>
        <fullName evidence="8">Glutathione-independent formaldehyde dehydrogenase</fullName>
        <ecNumber evidence="8">1.2.1.46</ecNumber>
    </submittedName>
</protein>
<evidence type="ECO:0000259" key="7">
    <source>
        <dbReference type="Pfam" id="PF08240"/>
    </source>
</evidence>
<dbReference type="InterPro" id="IPR013154">
    <property type="entry name" value="ADH-like_N"/>
</dbReference>
<dbReference type="SUPFAM" id="SSF50129">
    <property type="entry name" value="GroES-like"/>
    <property type="match status" value="1"/>
</dbReference>
<keyword evidence="2 5" id="KW-0479">Metal-binding</keyword>
<feature type="domain" description="Alcohol dehydrogenase-like N-terminal" evidence="7">
    <location>
        <begin position="25"/>
        <end position="149"/>
    </location>
</feature>
<evidence type="ECO:0000313" key="9">
    <source>
        <dbReference type="Proteomes" id="UP000317835"/>
    </source>
</evidence>
<dbReference type="CDD" id="cd08283">
    <property type="entry name" value="FDH_like_1"/>
    <property type="match status" value="1"/>
</dbReference>
<keyword evidence="4 8" id="KW-0560">Oxidoreductase</keyword>
<dbReference type="Pfam" id="PF08240">
    <property type="entry name" value="ADH_N"/>
    <property type="match status" value="1"/>
</dbReference>
<dbReference type="InterPro" id="IPR036291">
    <property type="entry name" value="NAD(P)-bd_dom_sf"/>
</dbReference>